<dbReference type="PANTHER" id="PTHR48050:SF13">
    <property type="entry name" value="STEROL 3-BETA-GLUCOSYLTRANSFERASE UGT80A2"/>
    <property type="match status" value="1"/>
</dbReference>
<evidence type="ECO:0000313" key="4">
    <source>
        <dbReference type="Proteomes" id="UP001190700"/>
    </source>
</evidence>
<accession>A0AAE0KNU5</accession>
<dbReference type="AlphaFoldDB" id="A0AAE0KNU5"/>
<dbReference type="Gene3D" id="3.40.50.2000">
    <property type="entry name" value="Glycogen Phosphorylase B"/>
    <property type="match status" value="1"/>
</dbReference>
<dbReference type="PANTHER" id="PTHR48050">
    <property type="entry name" value="STEROL 3-BETA-GLUCOSYLTRANSFERASE"/>
    <property type="match status" value="1"/>
</dbReference>
<reference evidence="3 4" key="1">
    <citation type="journal article" date="2015" name="Genome Biol. Evol.">
        <title>Comparative Genomics of a Bacterivorous Green Alga Reveals Evolutionary Causalities and Consequences of Phago-Mixotrophic Mode of Nutrition.</title>
        <authorList>
            <person name="Burns J.A."/>
            <person name="Paasch A."/>
            <person name="Narechania A."/>
            <person name="Kim E."/>
        </authorList>
    </citation>
    <scope>NUCLEOTIDE SEQUENCE [LARGE SCALE GENOMIC DNA]</scope>
    <source>
        <strain evidence="3 4">PLY_AMNH</strain>
    </source>
</reference>
<dbReference type="EMBL" id="LGRX02022775">
    <property type="protein sequence ID" value="KAK3255288.1"/>
    <property type="molecule type" value="Genomic_DNA"/>
</dbReference>
<evidence type="ECO:0000256" key="1">
    <source>
        <dbReference type="SAM" id="MobiDB-lite"/>
    </source>
</evidence>
<proteinExistence type="predicted"/>
<comment type="caution">
    <text evidence="3">The sequence shown here is derived from an EMBL/GenBank/DDBJ whole genome shotgun (WGS) entry which is preliminary data.</text>
</comment>
<dbReference type="SUPFAM" id="SSF53756">
    <property type="entry name" value="UDP-Glycosyltransferase/glycogen phosphorylase"/>
    <property type="match status" value="1"/>
</dbReference>
<dbReference type="GO" id="GO:0016757">
    <property type="term" value="F:glycosyltransferase activity"/>
    <property type="evidence" value="ECO:0007669"/>
    <property type="project" value="UniProtKB-ARBA"/>
</dbReference>
<dbReference type="Pfam" id="PF06722">
    <property type="entry name" value="EryCIII-like_C"/>
    <property type="match status" value="1"/>
</dbReference>
<organism evidence="3 4">
    <name type="scientific">Cymbomonas tetramitiformis</name>
    <dbReference type="NCBI Taxonomy" id="36881"/>
    <lineage>
        <taxon>Eukaryota</taxon>
        <taxon>Viridiplantae</taxon>
        <taxon>Chlorophyta</taxon>
        <taxon>Pyramimonadophyceae</taxon>
        <taxon>Pyramimonadales</taxon>
        <taxon>Pyramimonadaceae</taxon>
        <taxon>Cymbomonas</taxon>
    </lineage>
</organism>
<evidence type="ECO:0000313" key="3">
    <source>
        <dbReference type="EMBL" id="KAK3255288.1"/>
    </source>
</evidence>
<protein>
    <recommendedName>
        <fullName evidence="2">Erythromycin biosynthesis protein CIII-like C-terminal domain-containing protein</fullName>
    </recommendedName>
</protein>
<feature type="region of interest" description="Disordered" evidence="1">
    <location>
        <begin position="235"/>
        <end position="294"/>
    </location>
</feature>
<evidence type="ECO:0000259" key="2">
    <source>
        <dbReference type="Pfam" id="PF06722"/>
    </source>
</evidence>
<sequence>MAAVVHHGGAGTVAAGLRFGKPTMVCPFFGDQFFWGDQVYKAKVGPPPCPIENLTTAKLASAFESMLQDPEILASTERLRRLMATEDGVKGGMRSFYKHLPLQDMVCDVSLMLPEQASAEVYIPGSKLKVSREVHAVMGIDSFEYSPVSWDLSPQSSLEAITEGTCAFVHEVLAALLGLFTCWFKMKLDDCEAGCSREALQENCMDLGYRWFKATKNLILRPLTVSGAFRLSHASSRIPPHASPLSPKTTLNERSFPTAHHGGGGDPGSTVLNLSPSSRSTDDGRSQPFTAQCR</sequence>
<feature type="domain" description="Erythromycin biosynthesis protein CIII-like C-terminal" evidence="2">
    <location>
        <begin position="2"/>
        <end position="85"/>
    </location>
</feature>
<dbReference type="Proteomes" id="UP001190700">
    <property type="component" value="Unassembled WGS sequence"/>
</dbReference>
<keyword evidence="4" id="KW-1185">Reference proteome</keyword>
<gene>
    <name evidence="3" type="ORF">CYMTET_35522</name>
</gene>
<feature type="compositionally biased region" description="Polar residues" evidence="1">
    <location>
        <begin position="246"/>
        <end position="255"/>
    </location>
</feature>
<name>A0AAE0KNU5_9CHLO</name>
<dbReference type="InterPro" id="IPR050426">
    <property type="entry name" value="Glycosyltransferase_28"/>
</dbReference>
<feature type="compositionally biased region" description="Polar residues" evidence="1">
    <location>
        <begin position="270"/>
        <end position="279"/>
    </location>
</feature>
<dbReference type="InterPro" id="IPR010610">
    <property type="entry name" value="EryCIII-like_C"/>
</dbReference>